<dbReference type="PANTHER" id="PTHR32285">
    <property type="entry name" value="PROTEIN TRICHOME BIREFRINGENCE-LIKE 9-RELATED"/>
    <property type="match status" value="1"/>
</dbReference>
<evidence type="ECO:0000256" key="1">
    <source>
        <dbReference type="ARBA" id="ARBA00007727"/>
    </source>
</evidence>
<sequence length="424" mass="49265">MLELLRGKRLVFVGDSLNRNMWESLACILRYAAKNLKMFMKLMEEAIFEGKFRIQKFFVPPFLVREWEMPDKNGAKKETLRLDLVGKSSDQHKSADILIFNTGHWWTHEKTSQGKDYYQEGSHVYNELNVLEAFRKALTTWARWIDANVNPMKTMVGGQWNSGGACYCETEPIKNETYLSKMMVLESVLKDMKTHVTYLNITRLTDFRKDGHPSVYRKHPKQQLTEDERKVPLKYQDCSHWCLPGVPNSWNELLYAELLVKENKMRQHRRGASNLVPSLHCRRSRRPIDKVRSPTNDRVSPVEPRSFPSFLSDVGLRNPCVRLGEIVRCRRVLSLRGHQGVGFSSEKTQVTRVAVEHRYSAVEPPFRFCFVSIPIVEWWPLLAVRGHDWSDRGIEPGIELPPPRRYPRTSNRLGLLVVTVSVDL</sequence>
<keyword evidence="4" id="KW-1185">Reference proteome</keyword>
<dbReference type="Proteomes" id="UP000436088">
    <property type="component" value="Unassembled WGS sequence"/>
</dbReference>
<dbReference type="Pfam" id="PF13839">
    <property type="entry name" value="PC-Esterase"/>
    <property type="match status" value="1"/>
</dbReference>
<proteinExistence type="inferred from homology"/>
<organism evidence="3 4">
    <name type="scientific">Hibiscus syriacus</name>
    <name type="common">Rose of Sharon</name>
    <dbReference type="NCBI Taxonomy" id="106335"/>
    <lineage>
        <taxon>Eukaryota</taxon>
        <taxon>Viridiplantae</taxon>
        <taxon>Streptophyta</taxon>
        <taxon>Embryophyta</taxon>
        <taxon>Tracheophyta</taxon>
        <taxon>Spermatophyta</taxon>
        <taxon>Magnoliopsida</taxon>
        <taxon>eudicotyledons</taxon>
        <taxon>Gunneridae</taxon>
        <taxon>Pentapetalae</taxon>
        <taxon>rosids</taxon>
        <taxon>malvids</taxon>
        <taxon>Malvales</taxon>
        <taxon>Malvaceae</taxon>
        <taxon>Malvoideae</taxon>
        <taxon>Hibiscus</taxon>
    </lineage>
</organism>
<reference evidence="3" key="1">
    <citation type="submission" date="2019-09" db="EMBL/GenBank/DDBJ databases">
        <title>Draft genome information of white flower Hibiscus syriacus.</title>
        <authorList>
            <person name="Kim Y.-M."/>
        </authorList>
    </citation>
    <scope>NUCLEOTIDE SEQUENCE [LARGE SCALE GENOMIC DNA]</scope>
    <source>
        <strain evidence="3">YM2019G1</strain>
    </source>
</reference>
<dbReference type="AlphaFoldDB" id="A0A6A3AJD5"/>
<dbReference type="GO" id="GO:0016413">
    <property type="term" value="F:O-acetyltransferase activity"/>
    <property type="evidence" value="ECO:0007669"/>
    <property type="project" value="InterPro"/>
</dbReference>
<name>A0A6A3AJD5_HIBSY</name>
<feature type="domain" description="Trichome birefringence-like C-terminal" evidence="2">
    <location>
        <begin position="1"/>
        <end position="256"/>
    </location>
</feature>
<evidence type="ECO:0000313" key="3">
    <source>
        <dbReference type="EMBL" id="KAE8704640.1"/>
    </source>
</evidence>
<comment type="similarity">
    <text evidence="1">Belongs to the PC-esterase family. TBL subfamily.</text>
</comment>
<dbReference type="InterPro" id="IPR029962">
    <property type="entry name" value="TBL"/>
</dbReference>
<dbReference type="GO" id="GO:0005794">
    <property type="term" value="C:Golgi apparatus"/>
    <property type="evidence" value="ECO:0007669"/>
    <property type="project" value="TreeGrafter"/>
</dbReference>
<dbReference type="EMBL" id="VEPZ02000992">
    <property type="protein sequence ID" value="KAE8704640.1"/>
    <property type="molecule type" value="Genomic_DNA"/>
</dbReference>
<accession>A0A6A3AJD5</accession>
<gene>
    <name evidence="3" type="ORF">F3Y22_tig00110450pilonHSYRG01112</name>
</gene>
<protein>
    <submittedName>
        <fullName evidence="3">Protein trichome birefringence-like 1</fullName>
    </submittedName>
</protein>
<evidence type="ECO:0000313" key="4">
    <source>
        <dbReference type="Proteomes" id="UP000436088"/>
    </source>
</evidence>
<evidence type="ECO:0000259" key="2">
    <source>
        <dbReference type="Pfam" id="PF13839"/>
    </source>
</evidence>
<comment type="caution">
    <text evidence="3">The sequence shown here is derived from an EMBL/GenBank/DDBJ whole genome shotgun (WGS) entry which is preliminary data.</text>
</comment>
<dbReference type="PANTHER" id="PTHR32285:SF22">
    <property type="entry name" value="PROTEIN TRICHOME BIREFRINGENCE"/>
    <property type="match status" value="1"/>
</dbReference>
<dbReference type="InterPro" id="IPR026057">
    <property type="entry name" value="TBL_C"/>
</dbReference>